<keyword evidence="2 6" id="KW-0812">Transmembrane</keyword>
<dbReference type="Pfam" id="PF01544">
    <property type="entry name" value="CorA"/>
    <property type="match status" value="1"/>
</dbReference>
<dbReference type="Gene3D" id="1.20.58.340">
    <property type="entry name" value="Magnesium transport protein CorA, transmembrane region"/>
    <property type="match status" value="1"/>
</dbReference>
<reference evidence="7" key="2">
    <citation type="submission" date="2023-05" db="EMBL/GenBank/DDBJ databases">
        <authorList>
            <consortium name="Lawrence Berkeley National Laboratory"/>
            <person name="Steindorff A."/>
            <person name="Hensen N."/>
            <person name="Bonometti L."/>
            <person name="Westerberg I."/>
            <person name="Brannstrom I.O."/>
            <person name="Guillou S."/>
            <person name="Cros-Aarteil S."/>
            <person name="Calhoun S."/>
            <person name="Haridas S."/>
            <person name="Kuo A."/>
            <person name="Mondo S."/>
            <person name="Pangilinan J."/>
            <person name="Riley R."/>
            <person name="Labutti K."/>
            <person name="Andreopoulos B."/>
            <person name="Lipzen A."/>
            <person name="Chen C."/>
            <person name="Yanf M."/>
            <person name="Daum C."/>
            <person name="Ng V."/>
            <person name="Clum A."/>
            <person name="Ohm R."/>
            <person name="Martin F."/>
            <person name="Silar P."/>
            <person name="Natvig D."/>
            <person name="Lalanne C."/>
            <person name="Gautier V."/>
            <person name="Ament-Velasquez S.L."/>
            <person name="Kruys A."/>
            <person name="Hutchinson M.I."/>
            <person name="Powell A.J."/>
            <person name="Barry K."/>
            <person name="Miller A.N."/>
            <person name="Grigoriev I.V."/>
            <person name="Debuchy R."/>
            <person name="Gladieux P."/>
            <person name="Thoren M.H."/>
            <person name="Johannesson H."/>
        </authorList>
    </citation>
    <scope>NUCLEOTIDE SEQUENCE</scope>
    <source>
        <strain evidence="7">PSN243</strain>
    </source>
</reference>
<dbReference type="PANTHER" id="PTHR47685">
    <property type="entry name" value="MAGNESIUM TRANSPORT PROTEIN CORA"/>
    <property type="match status" value="1"/>
</dbReference>
<gene>
    <name evidence="7" type="ORF">QBC34DRAFT_143339</name>
</gene>
<dbReference type="PANTHER" id="PTHR47685:SF1">
    <property type="entry name" value="MAGNESIUM TRANSPORT PROTEIN CORA"/>
    <property type="match status" value="1"/>
</dbReference>
<keyword evidence="4 6" id="KW-0472">Membrane</keyword>
<evidence type="ECO:0000256" key="3">
    <source>
        <dbReference type="ARBA" id="ARBA00022989"/>
    </source>
</evidence>
<evidence type="ECO:0000313" key="7">
    <source>
        <dbReference type="EMBL" id="KAK4447114.1"/>
    </source>
</evidence>
<keyword evidence="8" id="KW-1185">Reference proteome</keyword>
<proteinExistence type="predicted"/>
<dbReference type="Proteomes" id="UP001321760">
    <property type="component" value="Unassembled WGS sequence"/>
</dbReference>
<evidence type="ECO:0000256" key="5">
    <source>
        <dbReference type="SAM" id="MobiDB-lite"/>
    </source>
</evidence>
<feature type="transmembrane region" description="Helical" evidence="6">
    <location>
        <begin position="299"/>
        <end position="324"/>
    </location>
</feature>
<sequence length="436" mass="48376">MPGLSLRPLLRPASMPRKPSVIQLTLETRYNVLLSEKTKNGAEVSSLQTCCRRRCGFTQSIFHRRLSYSRRSRPYAQDEFDIMAMVFNDQHRVLAVMDKTFVPMSNNRPWRAAPPGKSLPAAESPQAYSMDSSPSESADIKMPKEQPVWTSGSLPLEEVVDKVLDAEEASPDDNPELSQKEWLSMAMEDRVRNTRMARPFGSQQYHLPFVHGNSVASVYPGWETSGTAASTSLPLAAVKESMDDIARMNERASKAFNALHFLVDLKQKQSSVIDSRSACIQAEESLKVTQETKRQGKTITVFTIVTIVFLPMSFMAAFFAINIAQFPQDEDGNLSLGFVSQIMFPVSAAITAALIYIAFKVESIERGWQQAMNTVGALVTAVPRLWEGPRTAETTEEEAVERTDRTEQGTSFVRRFVGIRRRQAGYAGGGGAEASA</sequence>
<comment type="subcellular location">
    <subcellularLocation>
        <location evidence="1">Membrane</location>
        <topology evidence="1">Multi-pass membrane protein</topology>
    </subcellularLocation>
</comment>
<evidence type="ECO:0000313" key="8">
    <source>
        <dbReference type="Proteomes" id="UP001321760"/>
    </source>
</evidence>
<keyword evidence="3 6" id="KW-1133">Transmembrane helix</keyword>
<protein>
    <submittedName>
        <fullName evidence="7">Uncharacterized protein</fullName>
    </submittedName>
</protein>
<dbReference type="InterPro" id="IPR045863">
    <property type="entry name" value="CorA_TM1_TM2"/>
</dbReference>
<accession>A0AAV9GG34</accession>
<name>A0AAV9GG34_9PEZI</name>
<evidence type="ECO:0000256" key="1">
    <source>
        <dbReference type="ARBA" id="ARBA00004141"/>
    </source>
</evidence>
<feature type="transmembrane region" description="Helical" evidence="6">
    <location>
        <begin position="336"/>
        <end position="359"/>
    </location>
</feature>
<dbReference type="InterPro" id="IPR050829">
    <property type="entry name" value="CorA_MIT"/>
</dbReference>
<organism evidence="7 8">
    <name type="scientific">Podospora aff. communis PSN243</name>
    <dbReference type="NCBI Taxonomy" id="3040156"/>
    <lineage>
        <taxon>Eukaryota</taxon>
        <taxon>Fungi</taxon>
        <taxon>Dikarya</taxon>
        <taxon>Ascomycota</taxon>
        <taxon>Pezizomycotina</taxon>
        <taxon>Sordariomycetes</taxon>
        <taxon>Sordariomycetidae</taxon>
        <taxon>Sordariales</taxon>
        <taxon>Podosporaceae</taxon>
        <taxon>Podospora</taxon>
    </lineage>
</organism>
<comment type="caution">
    <text evidence="7">The sequence shown here is derived from an EMBL/GenBank/DDBJ whole genome shotgun (WGS) entry which is preliminary data.</text>
</comment>
<dbReference type="EMBL" id="MU865952">
    <property type="protein sequence ID" value="KAK4447114.1"/>
    <property type="molecule type" value="Genomic_DNA"/>
</dbReference>
<dbReference type="GO" id="GO:0046873">
    <property type="term" value="F:metal ion transmembrane transporter activity"/>
    <property type="evidence" value="ECO:0007669"/>
    <property type="project" value="InterPro"/>
</dbReference>
<reference evidence="7" key="1">
    <citation type="journal article" date="2023" name="Mol. Phylogenet. Evol.">
        <title>Genome-scale phylogeny and comparative genomics of the fungal order Sordariales.</title>
        <authorList>
            <person name="Hensen N."/>
            <person name="Bonometti L."/>
            <person name="Westerberg I."/>
            <person name="Brannstrom I.O."/>
            <person name="Guillou S."/>
            <person name="Cros-Aarteil S."/>
            <person name="Calhoun S."/>
            <person name="Haridas S."/>
            <person name="Kuo A."/>
            <person name="Mondo S."/>
            <person name="Pangilinan J."/>
            <person name="Riley R."/>
            <person name="LaButti K."/>
            <person name="Andreopoulos B."/>
            <person name="Lipzen A."/>
            <person name="Chen C."/>
            <person name="Yan M."/>
            <person name="Daum C."/>
            <person name="Ng V."/>
            <person name="Clum A."/>
            <person name="Steindorff A."/>
            <person name="Ohm R.A."/>
            <person name="Martin F."/>
            <person name="Silar P."/>
            <person name="Natvig D.O."/>
            <person name="Lalanne C."/>
            <person name="Gautier V."/>
            <person name="Ament-Velasquez S.L."/>
            <person name="Kruys A."/>
            <person name="Hutchinson M.I."/>
            <person name="Powell A.J."/>
            <person name="Barry K."/>
            <person name="Miller A.N."/>
            <person name="Grigoriev I.V."/>
            <person name="Debuchy R."/>
            <person name="Gladieux P."/>
            <person name="Hiltunen Thoren M."/>
            <person name="Johannesson H."/>
        </authorList>
    </citation>
    <scope>NUCLEOTIDE SEQUENCE</scope>
    <source>
        <strain evidence="7">PSN243</strain>
    </source>
</reference>
<dbReference type="InterPro" id="IPR002523">
    <property type="entry name" value="MgTranspt_CorA/ZnTranspt_ZntB"/>
</dbReference>
<dbReference type="SUPFAM" id="SSF144083">
    <property type="entry name" value="Magnesium transport protein CorA, transmembrane region"/>
    <property type="match status" value="1"/>
</dbReference>
<dbReference type="GO" id="GO:0016020">
    <property type="term" value="C:membrane"/>
    <property type="evidence" value="ECO:0007669"/>
    <property type="project" value="UniProtKB-SubCell"/>
</dbReference>
<feature type="region of interest" description="Disordered" evidence="5">
    <location>
        <begin position="107"/>
        <end position="148"/>
    </location>
</feature>
<dbReference type="AlphaFoldDB" id="A0AAV9GG34"/>
<evidence type="ECO:0000256" key="4">
    <source>
        <dbReference type="ARBA" id="ARBA00023136"/>
    </source>
</evidence>
<evidence type="ECO:0000256" key="2">
    <source>
        <dbReference type="ARBA" id="ARBA00022692"/>
    </source>
</evidence>
<feature type="compositionally biased region" description="Polar residues" evidence="5">
    <location>
        <begin position="126"/>
        <end position="136"/>
    </location>
</feature>
<evidence type="ECO:0000256" key="6">
    <source>
        <dbReference type="SAM" id="Phobius"/>
    </source>
</evidence>